<proteinExistence type="predicted"/>
<feature type="domain" description="NAD(P)-binding" evidence="1">
    <location>
        <begin position="4"/>
        <end position="315"/>
    </location>
</feature>
<accession>A0A3D9SD28</accession>
<evidence type="ECO:0000259" key="1">
    <source>
        <dbReference type="Pfam" id="PF16363"/>
    </source>
</evidence>
<organism evidence="2 3">
    <name type="scientific">Paenibacillus taihuensis</name>
    <dbReference type="NCBI Taxonomy" id="1156355"/>
    <lineage>
        <taxon>Bacteria</taxon>
        <taxon>Bacillati</taxon>
        <taxon>Bacillota</taxon>
        <taxon>Bacilli</taxon>
        <taxon>Bacillales</taxon>
        <taxon>Paenibacillaceae</taxon>
        <taxon>Paenibacillus</taxon>
    </lineage>
</organism>
<comment type="caution">
    <text evidence="2">The sequence shown here is derived from an EMBL/GenBank/DDBJ whole genome shotgun (WGS) entry which is preliminary data.</text>
</comment>
<evidence type="ECO:0000313" key="2">
    <source>
        <dbReference type="EMBL" id="REE92788.1"/>
    </source>
</evidence>
<dbReference type="RefSeq" id="WP_116187709.1">
    <property type="nucleotide sequence ID" value="NZ_QTTN01000003.1"/>
</dbReference>
<gene>
    <name evidence="2" type="ORF">A8990_10386</name>
</gene>
<dbReference type="EMBL" id="QTTN01000003">
    <property type="protein sequence ID" value="REE92788.1"/>
    <property type="molecule type" value="Genomic_DNA"/>
</dbReference>
<keyword evidence="3" id="KW-1185">Reference proteome</keyword>
<dbReference type="PANTHER" id="PTHR43000">
    <property type="entry name" value="DTDP-D-GLUCOSE 4,6-DEHYDRATASE-RELATED"/>
    <property type="match status" value="1"/>
</dbReference>
<dbReference type="Pfam" id="PF16363">
    <property type="entry name" value="GDP_Man_Dehyd"/>
    <property type="match status" value="1"/>
</dbReference>
<dbReference type="AlphaFoldDB" id="A0A3D9SD28"/>
<dbReference type="Proteomes" id="UP000256304">
    <property type="component" value="Unassembled WGS sequence"/>
</dbReference>
<dbReference type="OrthoDB" id="9811743at2"/>
<dbReference type="InterPro" id="IPR016040">
    <property type="entry name" value="NAD(P)-bd_dom"/>
</dbReference>
<dbReference type="InterPro" id="IPR036291">
    <property type="entry name" value="NAD(P)-bd_dom_sf"/>
</dbReference>
<protein>
    <submittedName>
        <fullName evidence="2">dTDP-glucose 4,6-dehydratase</fullName>
    </submittedName>
</protein>
<dbReference type="SUPFAM" id="SSF51735">
    <property type="entry name" value="NAD(P)-binding Rossmann-fold domains"/>
    <property type="match status" value="1"/>
</dbReference>
<sequence length="340" mass="38169">MRLMVTGGAGFVGSNFIRYMLDRYPDYTIVNYDQLTCVDKLIHLSDLFSHDRHKFVQGDICDSALVCETIKWFGIDAVINFAAETNAASTAEDTELLARTNVFGTQVLLDACRMQQVKRFVQISTGEVYGSLDGPGYFTEASKLAPTNLYASSKAEADLLVLAAGDITHGLHVNVARSACCYGPFHYQEHSFIPRLITSAIYNESLPDTRDGRHAHDWLHVMDHASAIDLVLHDGKAGEVYNIGSYNERRQSDVAELILGLLEKPAVRLPNKTSVEATQQIHQTQQTYRINTMDPSKLAALGWRPKYTFELGIVETVAWFEHNHAQWQQLMEVRSKELKV</sequence>
<dbReference type="Gene3D" id="3.40.50.720">
    <property type="entry name" value="NAD(P)-binding Rossmann-like Domain"/>
    <property type="match status" value="1"/>
</dbReference>
<dbReference type="Gene3D" id="3.90.25.10">
    <property type="entry name" value="UDP-galactose 4-epimerase, domain 1"/>
    <property type="match status" value="1"/>
</dbReference>
<name>A0A3D9SD28_9BACL</name>
<evidence type="ECO:0000313" key="3">
    <source>
        <dbReference type="Proteomes" id="UP000256304"/>
    </source>
</evidence>
<reference evidence="2 3" key="1">
    <citation type="submission" date="2018-08" db="EMBL/GenBank/DDBJ databases">
        <title>Genomic Encyclopedia of Type Strains, Phase III (KMG-III): the genomes of soil and plant-associated and newly described type strains.</title>
        <authorList>
            <person name="Whitman W."/>
        </authorList>
    </citation>
    <scope>NUCLEOTIDE SEQUENCE [LARGE SCALE GENOMIC DNA]</scope>
    <source>
        <strain evidence="2 3">CGMCC 1.10966</strain>
    </source>
</reference>